<dbReference type="Proteomes" id="UP000730481">
    <property type="component" value="Unassembled WGS sequence"/>
</dbReference>
<organism evidence="1 2">
    <name type="scientific">Fusarium beomiforme</name>
    <dbReference type="NCBI Taxonomy" id="44412"/>
    <lineage>
        <taxon>Eukaryota</taxon>
        <taxon>Fungi</taxon>
        <taxon>Dikarya</taxon>
        <taxon>Ascomycota</taxon>
        <taxon>Pezizomycotina</taxon>
        <taxon>Sordariomycetes</taxon>
        <taxon>Hypocreomycetidae</taxon>
        <taxon>Hypocreales</taxon>
        <taxon>Nectriaceae</taxon>
        <taxon>Fusarium</taxon>
        <taxon>Fusarium burgessii species complex</taxon>
    </lineage>
</organism>
<sequence length="623" mass="71501">MIQTLFATLTSSGSVKCISWAITPQQLRDQTGPATLDWPITISGESKADPAVEGVDARSLQVYKNKKGRERVIPFHWECYEILALYLTGSFKTTKIDKGALYRAFDRFSVTRDFWRQAASPEYRCLSLDYGDANEAQKDDWKSIPGKEYTVVNPTYQRRLKEEIIDYISAPNFDKSLQSRHVTDLELNPGTALPETVIFGVSEFLDTQNLIKLFVASSATFSSLRDNGSFWKRRMKTHLPYFVELHECLREQSRTLKDRDFRKIFLWAEAASRPHSDVARLMFPLANRRRIWKVCEQIEKLYDKEPRQKDAPTGYIRYQAVRSETQILGDTREPALGLLTFSGTRRAISQVLLLALETIRGFLGTKHGKKTTGYFSGGVWIKGFIFHIYASSSLRDRQTRSWNYSSCKGVTVHMTDGSEYTYGQDGQNLFKLPFSAADNMTIIGIKGTLTAHKRSDVYPFIEKMRFLQAPTNGGQRPLEAPKLKVHEIITNQGRSVLWGVDMKSDENEVETDEPADLVPSMRNPTHLRAGEGFSIVGIVMGCGKVHGRWHSDEYYHQRNKARDWRRFWGRLNMWDEDHMDQEDVRGPWTKEQYDRRNESTVHTGMSKFGIITKSITGEQEQSI</sequence>
<name>A0A9P5DRM5_9HYPO</name>
<reference evidence="1" key="1">
    <citation type="journal article" date="2017" name="Mycologia">
        <title>Fusarium algeriense, sp. nov., a novel toxigenic crown rot pathogen of durum wheat from Algeria is nested in the Fusarium burgessii species complex.</title>
        <authorList>
            <person name="Laraba I."/>
            <person name="Keddad A."/>
            <person name="Boureghda H."/>
            <person name="Abdallah N."/>
            <person name="Vaughan M.M."/>
            <person name="Proctor R.H."/>
            <person name="Busman M."/>
            <person name="O'Donnell K."/>
        </authorList>
    </citation>
    <scope>NUCLEOTIDE SEQUENCE</scope>
    <source>
        <strain evidence="1">NRRL 25174</strain>
    </source>
</reference>
<gene>
    <name evidence="1" type="ORF">FBEOM_14312</name>
</gene>
<accession>A0A9P5DRM5</accession>
<dbReference type="AlphaFoldDB" id="A0A9P5DRM5"/>
<dbReference type="OrthoDB" id="2571985at2759"/>
<comment type="caution">
    <text evidence="1">The sequence shown here is derived from an EMBL/GenBank/DDBJ whole genome shotgun (WGS) entry which is preliminary data.</text>
</comment>
<evidence type="ECO:0000313" key="2">
    <source>
        <dbReference type="Proteomes" id="UP000730481"/>
    </source>
</evidence>
<dbReference type="EMBL" id="PVQB02001315">
    <property type="protein sequence ID" value="KAF4331903.1"/>
    <property type="molecule type" value="Genomic_DNA"/>
</dbReference>
<keyword evidence="2" id="KW-1185">Reference proteome</keyword>
<protein>
    <submittedName>
        <fullName evidence="1">Activator of stress genes 1</fullName>
    </submittedName>
</protein>
<proteinExistence type="predicted"/>
<evidence type="ECO:0000313" key="1">
    <source>
        <dbReference type="EMBL" id="KAF4331903.1"/>
    </source>
</evidence>
<reference evidence="1" key="2">
    <citation type="submission" date="2020-02" db="EMBL/GenBank/DDBJ databases">
        <title>Identification and distribution of gene clusters putatively required for synthesis of sphingolipid metabolism inhibitors in phylogenetically diverse species of the filamentous fungus Fusarium.</title>
        <authorList>
            <person name="Kim H.-S."/>
            <person name="Busman M."/>
            <person name="Brown D.W."/>
            <person name="Divon H."/>
            <person name="Uhlig S."/>
            <person name="Proctor R.H."/>
        </authorList>
    </citation>
    <scope>NUCLEOTIDE SEQUENCE</scope>
    <source>
        <strain evidence="1">NRRL 25174</strain>
    </source>
</reference>